<feature type="non-terminal residue" evidence="1">
    <location>
        <position position="94"/>
    </location>
</feature>
<accession>A0A0D0A2D2</accession>
<evidence type="ECO:0000313" key="2">
    <source>
        <dbReference type="Proteomes" id="UP000054485"/>
    </source>
</evidence>
<protein>
    <submittedName>
        <fullName evidence="1">Uncharacterized protein</fullName>
    </submittedName>
</protein>
<dbReference type="OrthoDB" id="3234307at2759"/>
<name>A0A0D0A2D2_9AGAM</name>
<organism evidence="1 2">
    <name type="scientific">Suillus luteus UH-Slu-Lm8-n1</name>
    <dbReference type="NCBI Taxonomy" id="930992"/>
    <lineage>
        <taxon>Eukaryota</taxon>
        <taxon>Fungi</taxon>
        <taxon>Dikarya</taxon>
        <taxon>Basidiomycota</taxon>
        <taxon>Agaricomycotina</taxon>
        <taxon>Agaricomycetes</taxon>
        <taxon>Agaricomycetidae</taxon>
        <taxon>Boletales</taxon>
        <taxon>Suillineae</taxon>
        <taxon>Suillaceae</taxon>
        <taxon>Suillus</taxon>
    </lineage>
</organism>
<evidence type="ECO:0000313" key="1">
    <source>
        <dbReference type="EMBL" id="KIK35881.1"/>
    </source>
</evidence>
<dbReference type="AlphaFoldDB" id="A0A0D0A2D2"/>
<gene>
    <name evidence="1" type="ORF">CY34DRAFT_95365</name>
</gene>
<sequence length="94" mass="10989">LIEDGKLWCLREDMTTHTQSRVECINKDASKEHEEGEHWGRDTIRIILLNRIYRPGLDMSIMTAIAECTKYKNFGNICTHYSNQLHADIHLNCE</sequence>
<dbReference type="EMBL" id="KN835581">
    <property type="protein sequence ID" value="KIK35881.1"/>
    <property type="molecule type" value="Genomic_DNA"/>
</dbReference>
<dbReference type="InParanoid" id="A0A0D0A2D2"/>
<dbReference type="Proteomes" id="UP000054485">
    <property type="component" value="Unassembled WGS sequence"/>
</dbReference>
<keyword evidence="2" id="KW-1185">Reference proteome</keyword>
<reference evidence="2" key="2">
    <citation type="submission" date="2015-01" db="EMBL/GenBank/DDBJ databases">
        <title>Evolutionary Origins and Diversification of the Mycorrhizal Mutualists.</title>
        <authorList>
            <consortium name="DOE Joint Genome Institute"/>
            <consortium name="Mycorrhizal Genomics Consortium"/>
            <person name="Kohler A."/>
            <person name="Kuo A."/>
            <person name="Nagy L.G."/>
            <person name="Floudas D."/>
            <person name="Copeland A."/>
            <person name="Barry K.W."/>
            <person name="Cichocki N."/>
            <person name="Veneault-Fourrey C."/>
            <person name="LaButti K."/>
            <person name="Lindquist E.A."/>
            <person name="Lipzen A."/>
            <person name="Lundell T."/>
            <person name="Morin E."/>
            <person name="Murat C."/>
            <person name="Riley R."/>
            <person name="Ohm R."/>
            <person name="Sun H."/>
            <person name="Tunlid A."/>
            <person name="Henrissat B."/>
            <person name="Grigoriev I.V."/>
            <person name="Hibbett D.S."/>
            <person name="Martin F."/>
        </authorList>
    </citation>
    <scope>NUCLEOTIDE SEQUENCE [LARGE SCALE GENOMIC DNA]</scope>
    <source>
        <strain evidence="2">UH-Slu-Lm8-n1</strain>
    </source>
</reference>
<dbReference type="HOGENOM" id="CLU_2392074_0_0_1"/>
<reference evidence="1 2" key="1">
    <citation type="submission" date="2014-04" db="EMBL/GenBank/DDBJ databases">
        <authorList>
            <consortium name="DOE Joint Genome Institute"/>
            <person name="Kuo A."/>
            <person name="Ruytinx J."/>
            <person name="Rineau F."/>
            <person name="Colpaert J."/>
            <person name="Kohler A."/>
            <person name="Nagy L.G."/>
            <person name="Floudas D."/>
            <person name="Copeland A."/>
            <person name="Barry K.W."/>
            <person name="Cichocki N."/>
            <person name="Veneault-Fourrey C."/>
            <person name="LaButti K."/>
            <person name="Lindquist E.A."/>
            <person name="Lipzen A."/>
            <person name="Lundell T."/>
            <person name="Morin E."/>
            <person name="Murat C."/>
            <person name="Sun H."/>
            <person name="Tunlid A."/>
            <person name="Henrissat B."/>
            <person name="Grigoriev I.V."/>
            <person name="Hibbett D.S."/>
            <person name="Martin F."/>
            <person name="Nordberg H.P."/>
            <person name="Cantor M.N."/>
            <person name="Hua S.X."/>
        </authorList>
    </citation>
    <scope>NUCLEOTIDE SEQUENCE [LARGE SCALE GENOMIC DNA]</scope>
    <source>
        <strain evidence="1 2">UH-Slu-Lm8-n1</strain>
    </source>
</reference>
<proteinExistence type="predicted"/>